<keyword evidence="6" id="KW-0813">Transport</keyword>
<evidence type="ECO:0000313" key="16">
    <source>
        <dbReference type="Proteomes" id="UP000000442"/>
    </source>
</evidence>
<dbReference type="PANTHER" id="PTHR46244:SF6">
    <property type="entry name" value="PHOSPHOENOLPYRUVATE-PROTEIN PHOSPHOTRANSFERASE"/>
    <property type="match status" value="1"/>
</dbReference>
<dbReference type="RefSeq" id="WP_015906266.1">
    <property type="nucleotide sequence ID" value="NC_012108.1"/>
</dbReference>
<comment type="catalytic activity">
    <reaction evidence="1">
        <text>L-histidyl-[protein] + phosphoenolpyruvate = N(pros)-phospho-L-histidyl-[protein] + pyruvate</text>
        <dbReference type="Rhea" id="RHEA:23880"/>
        <dbReference type="Rhea" id="RHEA-COMP:9745"/>
        <dbReference type="Rhea" id="RHEA-COMP:9746"/>
        <dbReference type="ChEBI" id="CHEBI:15361"/>
        <dbReference type="ChEBI" id="CHEBI:29979"/>
        <dbReference type="ChEBI" id="CHEBI:58702"/>
        <dbReference type="ChEBI" id="CHEBI:64837"/>
        <dbReference type="EC" id="2.7.3.9"/>
    </reaction>
</comment>
<dbReference type="GO" id="GO:0046872">
    <property type="term" value="F:metal ion binding"/>
    <property type="evidence" value="ECO:0007669"/>
    <property type="project" value="UniProtKB-KW"/>
</dbReference>
<evidence type="ECO:0000256" key="13">
    <source>
        <dbReference type="ARBA" id="ARBA00022842"/>
    </source>
</evidence>
<gene>
    <name evidence="15" type="primary">pdp</name>
    <name evidence="15" type="ordered locus">HRM2_44960</name>
</gene>
<dbReference type="Gene3D" id="3.30.450.40">
    <property type="match status" value="1"/>
</dbReference>
<evidence type="ECO:0000256" key="5">
    <source>
        <dbReference type="ARBA" id="ARBA00012232"/>
    </source>
</evidence>
<dbReference type="GO" id="GO:0016301">
    <property type="term" value="F:kinase activity"/>
    <property type="evidence" value="ECO:0007669"/>
    <property type="project" value="UniProtKB-KW"/>
</dbReference>
<dbReference type="EMBL" id="CP001087">
    <property type="protein sequence ID" value="ACN17552.1"/>
    <property type="molecule type" value="Genomic_DNA"/>
</dbReference>
<evidence type="ECO:0000256" key="10">
    <source>
        <dbReference type="ARBA" id="ARBA00022683"/>
    </source>
</evidence>
<dbReference type="SUPFAM" id="SSF55781">
    <property type="entry name" value="GAF domain-like"/>
    <property type="match status" value="1"/>
</dbReference>
<evidence type="ECO:0000256" key="8">
    <source>
        <dbReference type="ARBA" id="ARBA00022597"/>
    </source>
</evidence>
<dbReference type="InterPro" id="IPR015813">
    <property type="entry name" value="Pyrv/PenolPyrv_kinase-like_dom"/>
</dbReference>
<dbReference type="Pfam" id="PF02896">
    <property type="entry name" value="PEP-utilizers_C"/>
    <property type="match status" value="1"/>
</dbReference>
<dbReference type="GO" id="GO:0009401">
    <property type="term" value="P:phosphoenolpyruvate-dependent sugar phosphotransferase system"/>
    <property type="evidence" value="ECO:0007669"/>
    <property type="project" value="UniProtKB-KW"/>
</dbReference>
<reference evidence="15 16" key="1">
    <citation type="journal article" date="2009" name="Environ. Microbiol.">
        <title>Genome sequence of Desulfobacterium autotrophicum HRM2, a marine sulfate reducer oxidizing organic carbon completely to carbon dioxide.</title>
        <authorList>
            <person name="Strittmatter A.W."/>
            <person name="Liesegang H."/>
            <person name="Rabus R."/>
            <person name="Decker I."/>
            <person name="Amann J."/>
            <person name="Andres S."/>
            <person name="Henne A."/>
            <person name="Fricke W.F."/>
            <person name="Martinez-Arias R."/>
            <person name="Bartels D."/>
            <person name="Goesmann A."/>
            <person name="Krause L."/>
            <person name="Puehler A."/>
            <person name="Klenk H.P."/>
            <person name="Richter M."/>
            <person name="Schuler M."/>
            <person name="Gloeckner F.O."/>
            <person name="Meyerdierks A."/>
            <person name="Gottschalk G."/>
            <person name="Amann R."/>
        </authorList>
    </citation>
    <scope>NUCLEOTIDE SEQUENCE [LARGE SCALE GENOMIC DNA]</scope>
    <source>
        <strain evidence="16">ATCC 43914 / DSM 3382 / HRM2</strain>
    </source>
</reference>
<dbReference type="InterPro" id="IPR029016">
    <property type="entry name" value="GAF-like_dom_sf"/>
</dbReference>
<dbReference type="PANTHER" id="PTHR46244">
    <property type="entry name" value="PHOSPHOENOLPYRUVATE-PROTEIN PHOSPHOTRANSFERASE"/>
    <property type="match status" value="1"/>
</dbReference>
<dbReference type="SUPFAM" id="SSF51621">
    <property type="entry name" value="Phosphoenolpyruvate/pyruvate domain"/>
    <property type="match status" value="1"/>
</dbReference>
<comment type="similarity">
    <text evidence="4">Belongs to the PEP-utilizing enzyme family.</text>
</comment>
<comment type="cofactor">
    <cofactor evidence="2">
        <name>Mg(2+)</name>
        <dbReference type="ChEBI" id="CHEBI:18420"/>
    </cofactor>
</comment>
<dbReference type="KEGG" id="dat:HRM2_44960"/>
<evidence type="ECO:0000256" key="4">
    <source>
        <dbReference type="ARBA" id="ARBA00007837"/>
    </source>
</evidence>
<evidence type="ECO:0000256" key="1">
    <source>
        <dbReference type="ARBA" id="ARBA00000683"/>
    </source>
</evidence>
<dbReference type="Pfam" id="PF00391">
    <property type="entry name" value="PEP-utilizers"/>
    <property type="match status" value="1"/>
</dbReference>
<dbReference type="InterPro" id="IPR040442">
    <property type="entry name" value="Pyrv_kinase-like_dom_sf"/>
</dbReference>
<dbReference type="EC" id="2.7.3.9" evidence="5"/>
<dbReference type="InterPro" id="IPR036618">
    <property type="entry name" value="PtsI_HPr-bd_sf"/>
</dbReference>
<organism evidence="15 16">
    <name type="scientific">Desulforapulum autotrophicum (strain ATCC 43914 / DSM 3382 / VKM B-1955 / HRM2)</name>
    <name type="common">Desulfobacterium autotrophicum</name>
    <dbReference type="NCBI Taxonomy" id="177437"/>
    <lineage>
        <taxon>Bacteria</taxon>
        <taxon>Pseudomonadati</taxon>
        <taxon>Thermodesulfobacteriota</taxon>
        <taxon>Desulfobacteria</taxon>
        <taxon>Desulfobacterales</taxon>
        <taxon>Desulfobacteraceae</taxon>
        <taxon>Desulforapulum</taxon>
    </lineage>
</organism>
<dbReference type="SUPFAM" id="SSF52009">
    <property type="entry name" value="Phosphohistidine domain"/>
    <property type="match status" value="1"/>
</dbReference>
<dbReference type="STRING" id="177437.HRM2_44960"/>
<evidence type="ECO:0000256" key="6">
    <source>
        <dbReference type="ARBA" id="ARBA00022448"/>
    </source>
</evidence>
<keyword evidence="12" id="KW-0418">Kinase</keyword>
<dbReference type="InterPro" id="IPR008279">
    <property type="entry name" value="PEP-util_enz_mobile_dom"/>
</dbReference>
<dbReference type="AlphaFoldDB" id="C0QF51"/>
<protein>
    <recommendedName>
        <fullName evidence="5">phosphoenolpyruvate--protein phosphotransferase</fullName>
        <ecNumber evidence="5">2.7.3.9</ecNumber>
    </recommendedName>
</protein>
<evidence type="ECO:0000313" key="15">
    <source>
        <dbReference type="EMBL" id="ACN17552.1"/>
    </source>
</evidence>
<dbReference type="GO" id="GO:0005737">
    <property type="term" value="C:cytoplasm"/>
    <property type="evidence" value="ECO:0007669"/>
    <property type="project" value="UniProtKB-SubCell"/>
</dbReference>
<feature type="domain" description="GAF" evidence="14">
    <location>
        <begin position="27"/>
        <end position="174"/>
    </location>
</feature>
<keyword evidence="8" id="KW-0762">Sugar transport</keyword>
<dbReference type="InterPro" id="IPR003018">
    <property type="entry name" value="GAF"/>
</dbReference>
<dbReference type="Gene3D" id="3.50.30.10">
    <property type="entry name" value="Phosphohistidine domain"/>
    <property type="match status" value="1"/>
</dbReference>
<dbReference type="InterPro" id="IPR050499">
    <property type="entry name" value="PEP-utilizing_PTS_enzyme"/>
</dbReference>
<keyword evidence="7" id="KW-0963">Cytoplasm</keyword>
<accession>C0QF51</accession>
<sequence length="757" mass="83273">MHNKDAAHLDLLFNISELANLVTASSDLESFLTHSVDLVARHFSAPVCSIYLYNETSGHLTLKATKGLKSDAVNKIHMEPGEGLVGRSFETLSIIREGHASKTPGFKYFPEAGEDLFNSFLCVPIKRGVEKIGVLAVQHQELNYFDISDERAIRAVVAQLSGAIENARLLMELSQTKDEQPPGRPLGFIKGKGATGGQVLGKAILLDGKQKSILHDRLPGEDQFTKADFLQALEKTALSLKELQQAFARRLPESASLIFTAHFMILKDKNFIGKMGELMDKGTLPCDAVREIAGKYIDIFTSSPHEYMKEKALDVEDLAVRILHNFNVQQDETAYEKGGIAIARQIYPSDILKLVSGGIKGIILAGGGITSHVTILARSLQIPLIIAEAPGLLTLADDTTILMDGDQGNLYINPEKETLALFKTRVAAEQELGSTTMEQQTLTRDRVQVKLLANINLLGEIALARRLNAEGIGLYRTEFPFLIRSSFPSEAEQYHIYKRLFDEAGAMSVNFRTLDAGGEKTLAYSNLPKEANPELGLKSIRFSLEHRDLFESQIRAILRAAAGKKNVGIMFPLVSSIDEFIEAKQIVLDCMETLCQESLEFNDSIKTGVMVELPCVIETIDAFAREADFFSIGTNDLIQYMLGADRANPMVADYYIPHHPAVNKGIAKIASAARNHGIEVTVCGEMAHEPKHIPFLLGVGIRSLSVDPRFLPRVQQTVMGLSMEDAEKYAGKMLAQTRVSSAKQVLDSWDPAPRPAP</sequence>
<keyword evidence="16" id="KW-1185">Reference proteome</keyword>
<keyword evidence="11" id="KW-0479">Metal-binding</keyword>
<keyword evidence="13" id="KW-0460">Magnesium</keyword>
<evidence type="ECO:0000259" key="14">
    <source>
        <dbReference type="SMART" id="SM00065"/>
    </source>
</evidence>
<keyword evidence="9 15" id="KW-0808">Transferase</keyword>
<evidence type="ECO:0000256" key="11">
    <source>
        <dbReference type="ARBA" id="ARBA00022723"/>
    </source>
</evidence>
<dbReference type="OrthoDB" id="9765468at2"/>
<dbReference type="NCBIfam" id="TIGR01417">
    <property type="entry name" value="PTS_I_fam"/>
    <property type="match status" value="1"/>
</dbReference>
<keyword evidence="10" id="KW-0598">Phosphotransferase system</keyword>
<evidence type="ECO:0000256" key="7">
    <source>
        <dbReference type="ARBA" id="ARBA00022490"/>
    </source>
</evidence>
<dbReference type="eggNOG" id="COG3605">
    <property type="taxonomic scope" value="Bacteria"/>
</dbReference>
<comment type="subcellular location">
    <subcellularLocation>
        <location evidence="3">Cytoplasm</location>
    </subcellularLocation>
</comment>
<name>C0QF51_DESAH</name>
<evidence type="ECO:0000256" key="9">
    <source>
        <dbReference type="ARBA" id="ARBA00022679"/>
    </source>
</evidence>
<dbReference type="HOGENOM" id="CLU_007308_7_1_7"/>
<dbReference type="GO" id="GO:0008965">
    <property type="term" value="F:phosphoenolpyruvate-protein phosphotransferase activity"/>
    <property type="evidence" value="ECO:0007669"/>
    <property type="project" value="UniProtKB-EC"/>
</dbReference>
<dbReference type="Gene3D" id="3.20.20.60">
    <property type="entry name" value="Phosphoenolpyruvate-binding domains"/>
    <property type="match status" value="1"/>
</dbReference>
<dbReference type="InterPro" id="IPR006318">
    <property type="entry name" value="PTS_EI-like"/>
</dbReference>
<dbReference type="Pfam" id="PF13185">
    <property type="entry name" value="GAF_2"/>
    <property type="match status" value="1"/>
</dbReference>
<dbReference type="InterPro" id="IPR008731">
    <property type="entry name" value="PTS_EIN"/>
</dbReference>
<dbReference type="InterPro" id="IPR036637">
    <property type="entry name" value="Phosphohistidine_dom_sf"/>
</dbReference>
<evidence type="ECO:0000256" key="3">
    <source>
        <dbReference type="ARBA" id="ARBA00004496"/>
    </source>
</evidence>
<evidence type="ECO:0000256" key="12">
    <source>
        <dbReference type="ARBA" id="ARBA00022777"/>
    </source>
</evidence>
<dbReference type="SMART" id="SM00065">
    <property type="entry name" value="GAF"/>
    <property type="match status" value="1"/>
</dbReference>
<dbReference type="SUPFAM" id="SSF47831">
    <property type="entry name" value="Enzyme I of the PEP:sugar phosphotransferase system HPr-binding (sub)domain"/>
    <property type="match status" value="1"/>
</dbReference>
<dbReference type="Pfam" id="PF05524">
    <property type="entry name" value="PEP-utilisers_N"/>
    <property type="match status" value="1"/>
</dbReference>
<proteinExistence type="inferred from homology"/>
<dbReference type="Gene3D" id="1.10.274.10">
    <property type="entry name" value="PtsI, HPr-binding domain"/>
    <property type="match status" value="1"/>
</dbReference>
<dbReference type="Proteomes" id="UP000000442">
    <property type="component" value="Chromosome"/>
</dbReference>
<dbReference type="InterPro" id="IPR000121">
    <property type="entry name" value="PEP_util_C"/>
</dbReference>
<dbReference type="PRINTS" id="PR01736">
    <property type="entry name" value="PHPHTRNFRASE"/>
</dbReference>
<evidence type="ECO:0000256" key="2">
    <source>
        <dbReference type="ARBA" id="ARBA00001946"/>
    </source>
</evidence>